<feature type="domain" description="Polymerase nucleotidyl transferase" evidence="1">
    <location>
        <begin position="32"/>
        <end position="81"/>
    </location>
</feature>
<evidence type="ECO:0000313" key="3">
    <source>
        <dbReference type="Proteomes" id="UP001156682"/>
    </source>
</evidence>
<reference evidence="3" key="1">
    <citation type="journal article" date="2019" name="Int. J. Syst. Evol. Microbiol.">
        <title>The Global Catalogue of Microorganisms (GCM) 10K type strain sequencing project: providing services to taxonomists for standard genome sequencing and annotation.</title>
        <authorList>
            <consortium name="The Broad Institute Genomics Platform"/>
            <consortium name="The Broad Institute Genome Sequencing Center for Infectious Disease"/>
            <person name="Wu L."/>
            <person name="Ma J."/>
        </authorList>
    </citation>
    <scope>NUCLEOTIDE SEQUENCE [LARGE SCALE GENOMIC DNA]</scope>
    <source>
        <strain evidence="3">NBRC 100033</strain>
    </source>
</reference>
<dbReference type="Proteomes" id="UP001156682">
    <property type="component" value="Unassembled WGS sequence"/>
</dbReference>
<organism evidence="2 3">
    <name type="scientific">Marinospirillum insulare</name>
    <dbReference type="NCBI Taxonomy" id="217169"/>
    <lineage>
        <taxon>Bacteria</taxon>
        <taxon>Pseudomonadati</taxon>
        <taxon>Pseudomonadota</taxon>
        <taxon>Gammaproteobacteria</taxon>
        <taxon>Oceanospirillales</taxon>
        <taxon>Oceanospirillaceae</taxon>
        <taxon>Marinospirillum</taxon>
    </lineage>
</organism>
<proteinExistence type="predicted"/>
<gene>
    <name evidence="2" type="ORF">GCM10007878_18440</name>
</gene>
<keyword evidence="3" id="KW-1185">Reference proteome</keyword>
<dbReference type="SUPFAM" id="SSF81301">
    <property type="entry name" value="Nucleotidyltransferase"/>
    <property type="match status" value="1"/>
</dbReference>
<dbReference type="RefSeq" id="WP_051610579.1">
    <property type="nucleotide sequence ID" value="NZ_BSOR01000029.1"/>
</dbReference>
<evidence type="ECO:0000313" key="2">
    <source>
        <dbReference type="EMBL" id="GLR64406.1"/>
    </source>
</evidence>
<sequence>MEVYSLVTAKKYTTTTLEKLRQDLSATLKESPYKNDICIVATGSYGRNEASSESDIDWYIIFDKDRDVAETIPEEIESIKKTINNLVPNSPGDTGTFDAAIKFSDMQINIGGEHDTNQTLTRRMLFLLEGTWLYNKKSFEDYRKILIEKYIKPTDVKENISRFLLNDIIRYYRTIATDFEYKVSEDNKEWGLRNIKLKFSRKLLYVSGVFAVAELYNLGYEKRIEKSLELFSLTPLERLELLTKQALNLIPYENFLQDISNPTTRDSLNSVIKRDRKENSSYVRLNKLADEFSENLVTALKNKYQPSHPIHQALVI</sequence>
<dbReference type="Pfam" id="PF01909">
    <property type="entry name" value="NTP_transf_2"/>
    <property type="match status" value="1"/>
</dbReference>
<dbReference type="EMBL" id="BSOR01000029">
    <property type="protein sequence ID" value="GLR64406.1"/>
    <property type="molecule type" value="Genomic_DNA"/>
</dbReference>
<evidence type="ECO:0000259" key="1">
    <source>
        <dbReference type="Pfam" id="PF01909"/>
    </source>
</evidence>
<accession>A0ABQ5ZY37</accession>
<protein>
    <recommendedName>
        <fullName evidence="1">Polymerase nucleotidyl transferase domain-containing protein</fullName>
    </recommendedName>
</protein>
<dbReference type="InterPro" id="IPR002934">
    <property type="entry name" value="Polymerase_NTP_transf_dom"/>
</dbReference>
<comment type="caution">
    <text evidence="2">The sequence shown here is derived from an EMBL/GenBank/DDBJ whole genome shotgun (WGS) entry which is preliminary data.</text>
</comment>
<dbReference type="InterPro" id="IPR043519">
    <property type="entry name" value="NT_sf"/>
</dbReference>
<dbReference type="Gene3D" id="3.30.460.10">
    <property type="entry name" value="Beta Polymerase, domain 2"/>
    <property type="match status" value="1"/>
</dbReference>
<name>A0ABQ5ZY37_9GAMM</name>